<gene>
    <name evidence="1" type="ORF">F8388_006355</name>
</gene>
<proteinExistence type="predicted"/>
<evidence type="ECO:0000313" key="1">
    <source>
        <dbReference type="EMBL" id="KAF4356611.1"/>
    </source>
</evidence>
<evidence type="ECO:0000313" key="2">
    <source>
        <dbReference type="Proteomes" id="UP000525078"/>
    </source>
</evidence>
<accession>A0A7J6EE49</accession>
<sequence length="88" mass="9619">MSEGERNAPGPALAMISKRSSSKAALRTMGKTEALANCMAKRFASSSDIWVGIDRNVFLTIEVMINNNNKRNCWGLGSPSQRDEEGEN</sequence>
<name>A0A7J6EE49_CANSA</name>
<dbReference type="Proteomes" id="UP000525078">
    <property type="component" value="Unassembled WGS sequence"/>
</dbReference>
<dbReference type="EMBL" id="JAATIP010000251">
    <property type="protein sequence ID" value="KAF4356611.1"/>
    <property type="molecule type" value="Genomic_DNA"/>
</dbReference>
<comment type="caution">
    <text evidence="1">The sequence shown here is derived from an EMBL/GenBank/DDBJ whole genome shotgun (WGS) entry which is preliminary data.</text>
</comment>
<protein>
    <submittedName>
        <fullName evidence="1">Uncharacterized protein</fullName>
    </submittedName>
</protein>
<dbReference type="AlphaFoldDB" id="A0A7J6EE49"/>
<organism evidence="1 2">
    <name type="scientific">Cannabis sativa</name>
    <name type="common">Hemp</name>
    <name type="synonym">Marijuana</name>
    <dbReference type="NCBI Taxonomy" id="3483"/>
    <lineage>
        <taxon>Eukaryota</taxon>
        <taxon>Viridiplantae</taxon>
        <taxon>Streptophyta</taxon>
        <taxon>Embryophyta</taxon>
        <taxon>Tracheophyta</taxon>
        <taxon>Spermatophyta</taxon>
        <taxon>Magnoliopsida</taxon>
        <taxon>eudicotyledons</taxon>
        <taxon>Gunneridae</taxon>
        <taxon>Pentapetalae</taxon>
        <taxon>rosids</taxon>
        <taxon>fabids</taxon>
        <taxon>Rosales</taxon>
        <taxon>Cannabaceae</taxon>
        <taxon>Cannabis</taxon>
    </lineage>
</organism>
<reference evidence="1 2" key="1">
    <citation type="journal article" date="2020" name="bioRxiv">
        <title>Sequence and annotation of 42 cannabis genomes reveals extensive copy number variation in cannabinoid synthesis and pathogen resistance genes.</title>
        <authorList>
            <person name="Mckernan K.J."/>
            <person name="Helbert Y."/>
            <person name="Kane L.T."/>
            <person name="Ebling H."/>
            <person name="Zhang L."/>
            <person name="Liu B."/>
            <person name="Eaton Z."/>
            <person name="Mclaughlin S."/>
            <person name="Kingan S."/>
            <person name="Baybayan P."/>
            <person name="Concepcion G."/>
            <person name="Jordan M."/>
            <person name="Riva A."/>
            <person name="Barbazuk W."/>
            <person name="Harkins T."/>
        </authorList>
    </citation>
    <scope>NUCLEOTIDE SEQUENCE [LARGE SCALE GENOMIC DNA]</scope>
    <source>
        <strain evidence="2">cv. Jamaican Lion 4</strain>
        <tissue evidence="1">Leaf</tissue>
    </source>
</reference>